<dbReference type="PANTHER" id="PTHR12176:SF80">
    <property type="entry name" value="EEF1A LYSINE METHYLTRANSFERASE 4"/>
    <property type="match status" value="1"/>
</dbReference>
<dbReference type="EMBL" id="HBKQ01036642">
    <property type="protein sequence ID" value="CAE2258131.1"/>
    <property type="molecule type" value="Transcribed_RNA"/>
</dbReference>
<dbReference type="InterPro" id="IPR029063">
    <property type="entry name" value="SAM-dependent_MTases_sf"/>
</dbReference>
<evidence type="ECO:0000313" key="6">
    <source>
        <dbReference type="EMBL" id="CAE2258131.1"/>
    </source>
</evidence>
<evidence type="ECO:0000256" key="1">
    <source>
        <dbReference type="ARBA" id="ARBA00008361"/>
    </source>
</evidence>
<organism evidence="5">
    <name type="scientific">Odontella aurita</name>
    <dbReference type="NCBI Taxonomy" id="265563"/>
    <lineage>
        <taxon>Eukaryota</taxon>
        <taxon>Sar</taxon>
        <taxon>Stramenopiles</taxon>
        <taxon>Ochrophyta</taxon>
        <taxon>Bacillariophyta</taxon>
        <taxon>Mediophyceae</taxon>
        <taxon>Biddulphiophycidae</taxon>
        <taxon>Eupodiscales</taxon>
        <taxon>Odontellaceae</taxon>
        <taxon>Odontella</taxon>
    </lineage>
</organism>
<dbReference type="AlphaFoldDB" id="A0A6U6GQW8"/>
<evidence type="ECO:0000256" key="2">
    <source>
        <dbReference type="ARBA" id="ARBA00022603"/>
    </source>
</evidence>
<dbReference type="Pfam" id="PF08241">
    <property type="entry name" value="Methyltransf_11"/>
    <property type="match status" value="1"/>
</dbReference>
<dbReference type="InterPro" id="IPR051419">
    <property type="entry name" value="Lys/N-term_MeTrsfase_sf"/>
</dbReference>
<dbReference type="EMBL" id="HBKQ01036641">
    <property type="protein sequence ID" value="CAE2258130.1"/>
    <property type="molecule type" value="Transcribed_RNA"/>
</dbReference>
<dbReference type="SUPFAM" id="SSF53335">
    <property type="entry name" value="S-adenosyl-L-methionine-dependent methyltransferases"/>
    <property type="match status" value="1"/>
</dbReference>
<dbReference type="InterPro" id="IPR013216">
    <property type="entry name" value="Methyltransf_11"/>
</dbReference>
<evidence type="ECO:0000256" key="3">
    <source>
        <dbReference type="ARBA" id="ARBA00022679"/>
    </source>
</evidence>
<feature type="domain" description="Methyltransferase type 11" evidence="4">
    <location>
        <begin position="141"/>
        <end position="242"/>
    </location>
</feature>
<evidence type="ECO:0000313" key="5">
    <source>
        <dbReference type="EMBL" id="CAE2258130.1"/>
    </source>
</evidence>
<reference evidence="5" key="1">
    <citation type="submission" date="2021-01" db="EMBL/GenBank/DDBJ databases">
        <authorList>
            <person name="Corre E."/>
            <person name="Pelletier E."/>
            <person name="Niang G."/>
            <person name="Scheremetjew M."/>
            <person name="Finn R."/>
            <person name="Kale V."/>
            <person name="Holt S."/>
            <person name="Cochrane G."/>
            <person name="Meng A."/>
            <person name="Brown T."/>
            <person name="Cohen L."/>
        </authorList>
    </citation>
    <scope>NUCLEOTIDE SEQUENCE</scope>
    <source>
        <strain evidence="5">Isolate 1302-5</strain>
    </source>
</reference>
<comment type="similarity">
    <text evidence="1">Belongs to the methyltransferase superfamily.</text>
</comment>
<dbReference type="Gene3D" id="3.40.50.150">
    <property type="entry name" value="Vaccinia Virus protein VP39"/>
    <property type="match status" value="1"/>
</dbReference>
<dbReference type="CDD" id="cd02440">
    <property type="entry name" value="AdoMet_MTases"/>
    <property type="match status" value="1"/>
</dbReference>
<sequence length="282" mass="31227">MGRMDSVSRVGPATAIAIAIVALVSTTHSVPKAFGWCAVPIRPGRDADLAIRPFRTRNSIVGTPRAKIALGLSAAADDDDDDDDDGEARSQFGTRQYWDEMYDGMGDFPSDEYTWYYGWEMIKPHFVERVPDKSSRVLVPGVGNDPTLLDLYGAGYKDITAFDYSASAVERQGELLEYDPPAARDVVLRVRDARELDEEWGGSFDAVLEKGALDAIYLSGDGNVERAAGELRRVLRPGGICVSVSGVVPEELRREIFPIEEWEWLRDGSDDLKAGCFVWKKR</sequence>
<dbReference type="GO" id="GO:0032259">
    <property type="term" value="P:methylation"/>
    <property type="evidence" value="ECO:0007669"/>
    <property type="project" value="UniProtKB-KW"/>
</dbReference>
<dbReference type="GO" id="GO:0008757">
    <property type="term" value="F:S-adenosylmethionine-dependent methyltransferase activity"/>
    <property type="evidence" value="ECO:0007669"/>
    <property type="project" value="InterPro"/>
</dbReference>
<gene>
    <name evidence="5" type="ORF">OAUR00152_LOCUS25248</name>
    <name evidence="6" type="ORF">OAUR00152_LOCUS25249</name>
</gene>
<name>A0A6U6GQW8_9STRA</name>
<protein>
    <recommendedName>
        <fullName evidence="4">Methyltransferase type 11 domain-containing protein</fullName>
    </recommendedName>
</protein>
<dbReference type="PANTHER" id="PTHR12176">
    <property type="entry name" value="SAM-DEPENDENT METHYLTRANSFERASE SUPERFAMILY PROTEIN"/>
    <property type="match status" value="1"/>
</dbReference>
<proteinExistence type="inferred from homology"/>
<keyword evidence="2" id="KW-0489">Methyltransferase</keyword>
<accession>A0A6U6GQW8</accession>
<evidence type="ECO:0000259" key="4">
    <source>
        <dbReference type="Pfam" id="PF08241"/>
    </source>
</evidence>
<keyword evidence="3" id="KW-0808">Transferase</keyword>